<dbReference type="AlphaFoldDB" id="G0NU76"/>
<dbReference type="PANTHER" id="PTHR23208">
    <property type="entry name" value="LYSOZYME PROTEIN"/>
    <property type="match status" value="1"/>
</dbReference>
<keyword evidence="5" id="KW-1185">Reference proteome</keyword>
<protein>
    <submittedName>
        <fullName evidence="4">Uncharacterized protein</fullName>
    </submittedName>
</protein>
<dbReference type="CDD" id="cd06416">
    <property type="entry name" value="GH25_Lys1-like"/>
    <property type="match status" value="1"/>
</dbReference>
<dbReference type="PANTHER" id="PTHR23208:SF16">
    <property type="entry name" value="LYSOZYME"/>
    <property type="match status" value="1"/>
</dbReference>
<dbReference type="InterPro" id="IPR002053">
    <property type="entry name" value="Glyco_hydro_25"/>
</dbReference>
<keyword evidence="2 3" id="KW-0732">Signal</keyword>
<dbReference type="FunFam" id="3.20.20.80:FF:000134">
    <property type="entry name" value="Glycoside hydrolase"/>
    <property type="match status" value="1"/>
</dbReference>
<dbReference type="GO" id="GO:0009253">
    <property type="term" value="P:peptidoglycan catabolic process"/>
    <property type="evidence" value="ECO:0007669"/>
    <property type="project" value="InterPro"/>
</dbReference>
<sequence length="233" mass="25918">MKLLVSVLLFVGVASAARNGIDFIQPVSVATFECIHKAGYSFVIPRVFTSVGTLDHTGINNVKNARAAGLTDVDGYIFPCLASHCPSAASQVQQTLNALKSAGTHVSTLWLDIERLAWPANHASNRAFIEAMVKEAEAMKQQVGIYSNYYNWQDIVGLDYHGQSNLMLWWATYDGIKDFSKFTPFGGWSRPTIHQWHGTTTGPCGVSVDLNYVHKCDMRIHRVNIFNKYSLFI</sequence>
<dbReference type="InParanoid" id="G0NU76"/>
<dbReference type="EMBL" id="GL379947">
    <property type="protein sequence ID" value="EGT37662.1"/>
    <property type="molecule type" value="Genomic_DNA"/>
</dbReference>
<dbReference type="GO" id="GO:0003796">
    <property type="term" value="F:lysozyme activity"/>
    <property type="evidence" value="ECO:0007669"/>
    <property type="project" value="InterPro"/>
</dbReference>
<dbReference type="HOGENOM" id="CLU_073372_3_0_1"/>
<reference evidence="5" key="1">
    <citation type="submission" date="2011-07" db="EMBL/GenBank/DDBJ databases">
        <authorList>
            <consortium name="Caenorhabditis brenneri Sequencing and Analysis Consortium"/>
            <person name="Wilson R.K."/>
        </authorList>
    </citation>
    <scope>NUCLEOTIDE SEQUENCE [LARGE SCALE GENOMIC DNA]</scope>
    <source>
        <strain evidence="5">PB2801</strain>
    </source>
</reference>
<dbReference type="Pfam" id="PF01183">
    <property type="entry name" value="Glyco_hydro_25"/>
    <property type="match status" value="1"/>
</dbReference>
<dbReference type="SUPFAM" id="SSF51445">
    <property type="entry name" value="(Trans)glycosidases"/>
    <property type="match status" value="1"/>
</dbReference>
<comment type="similarity">
    <text evidence="1">Belongs to the glycosyl hydrolase 25 family.</text>
</comment>
<dbReference type="GO" id="GO:0007165">
    <property type="term" value="P:signal transduction"/>
    <property type="evidence" value="ECO:0007669"/>
    <property type="project" value="TreeGrafter"/>
</dbReference>
<dbReference type="GO" id="GO:0016998">
    <property type="term" value="P:cell wall macromolecule catabolic process"/>
    <property type="evidence" value="ECO:0007669"/>
    <property type="project" value="InterPro"/>
</dbReference>
<dbReference type="PROSITE" id="PS51904">
    <property type="entry name" value="GLYCOSYL_HYDROL_F25_2"/>
    <property type="match status" value="1"/>
</dbReference>
<dbReference type="STRING" id="135651.G0NU76"/>
<evidence type="ECO:0000256" key="2">
    <source>
        <dbReference type="ARBA" id="ARBA00022729"/>
    </source>
</evidence>
<gene>
    <name evidence="4" type="ORF">CAEBREN_09814</name>
</gene>
<dbReference type="InterPro" id="IPR017853">
    <property type="entry name" value="GH"/>
</dbReference>
<feature type="chain" id="PRO_5003406311" evidence="3">
    <location>
        <begin position="17"/>
        <end position="233"/>
    </location>
</feature>
<dbReference type="GO" id="GO:0045087">
    <property type="term" value="P:innate immune response"/>
    <property type="evidence" value="ECO:0007669"/>
    <property type="project" value="TreeGrafter"/>
</dbReference>
<evidence type="ECO:0000256" key="3">
    <source>
        <dbReference type="SAM" id="SignalP"/>
    </source>
</evidence>
<accession>G0NU76</accession>
<evidence type="ECO:0000313" key="4">
    <source>
        <dbReference type="EMBL" id="EGT37662.1"/>
    </source>
</evidence>
<dbReference type="Proteomes" id="UP000008068">
    <property type="component" value="Unassembled WGS sequence"/>
</dbReference>
<dbReference type="InterPro" id="IPR051595">
    <property type="entry name" value="GH25_Enzymes"/>
</dbReference>
<dbReference type="OMA" id="ANYNGVA"/>
<evidence type="ECO:0000313" key="5">
    <source>
        <dbReference type="Proteomes" id="UP000008068"/>
    </source>
</evidence>
<dbReference type="eggNOG" id="ENOG502S5CG">
    <property type="taxonomic scope" value="Eukaryota"/>
</dbReference>
<organism evidence="5">
    <name type="scientific">Caenorhabditis brenneri</name>
    <name type="common">Nematode worm</name>
    <dbReference type="NCBI Taxonomy" id="135651"/>
    <lineage>
        <taxon>Eukaryota</taxon>
        <taxon>Metazoa</taxon>
        <taxon>Ecdysozoa</taxon>
        <taxon>Nematoda</taxon>
        <taxon>Chromadorea</taxon>
        <taxon>Rhabditida</taxon>
        <taxon>Rhabditina</taxon>
        <taxon>Rhabditomorpha</taxon>
        <taxon>Rhabditoidea</taxon>
        <taxon>Rhabditidae</taxon>
        <taxon>Peloderinae</taxon>
        <taxon>Caenorhabditis</taxon>
    </lineage>
</organism>
<proteinExistence type="inferred from homology"/>
<evidence type="ECO:0000256" key="1">
    <source>
        <dbReference type="ARBA" id="ARBA00010646"/>
    </source>
</evidence>
<dbReference type="OrthoDB" id="2251794at2759"/>
<dbReference type="Gene3D" id="3.20.20.80">
    <property type="entry name" value="Glycosidases"/>
    <property type="match status" value="1"/>
</dbReference>
<name>G0NU76_CAEBE</name>
<feature type="signal peptide" evidence="3">
    <location>
        <begin position="1"/>
        <end position="16"/>
    </location>
</feature>